<sequence length="91" mass="10658">RQQQRRSSFAQLVDAEDKQLYYRCSACSYKHFAEKDECLCKTIQRPSRLIKAMISNKDVFKSIENMNEDGNLEQETDLVSQDQEESTTGWD</sequence>
<feature type="non-terminal residue" evidence="1">
    <location>
        <position position="91"/>
    </location>
</feature>
<dbReference type="Proteomes" id="UP000789702">
    <property type="component" value="Unassembled WGS sequence"/>
</dbReference>
<keyword evidence="2" id="KW-1185">Reference proteome</keyword>
<feature type="non-terminal residue" evidence="1">
    <location>
        <position position="1"/>
    </location>
</feature>
<dbReference type="EMBL" id="CAJVPU010031322">
    <property type="protein sequence ID" value="CAG8716557.1"/>
    <property type="molecule type" value="Genomic_DNA"/>
</dbReference>
<protein>
    <submittedName>
        <fullName evidence="1">10197_t:CDS:1</fullName>
    </submittedName>
</protein>
<comment type="caution">
    <text evidence="1">The sequence shown here is derived from an EMBL/GenBank/DDBJ whole genome shotgun (WGS) entry which is preliminary data.</text>
</comment>
<gene>
    <name evidence="1" type="ORF">DHETER_LOCUS12571</name>
</gene>
<evidence type="ECO:0000313" key="1">
    <source>
        <dbReference type="EMBL" id="CAG8716557.1"/>
    </source>
</evidence>
<name>A0ACA9PTY6_9GLOM</name>
<proteinExistence type="predicted"/>
<evidence type="ECO:0000313" key="2">
    <source>
        <dbReference type="Proteomes" id="UP000789702"/>
    </source>
</evidence>
<organism evidence="1 2">
    <name type="scientific">Dentiscutata heterogama</name>
    <dbReference type="NCBI Taxonomy" id="1316150"/>
    <lineage>
        <taxon>Eukaryota</taxon>
        <taxon>Fungi</taxon>
        <taxon>Fungi incertae sedis</taxon>
        <taxon>Mucoromycota</taxon>
        <taxon>Glomeromycotina</taxon>
        <taxon>Glomeromycetes</taxon>
        <taxon>Diversisporales</taxon>
        <taxon>Gigasporaceae</taxon>
        <taxon>Dentiscutata</taxon>
    </lineage>
</organism>
<reference evidence="1" key="1">
    <citation type="submission" date="2021-06" db="EMBL/GenBank/DDBJ databases">
        <authorList>
            <person name="Kallberg Y."/>
            <person name="Tangrot J."/>
            <person name="Rosling A."/>
        </authorList>
    </citation>
    <scope>NUCLEOTIDE SEQUENCE</scope>
    <source>
        <strain evidence="1">IL203A</strain>
    </source>
</reference>
<accession>A0ACA9PTY6</accession>